<dbReference type="GO" id="GO:0005509">
    <property type="term" value="F:calcium ion binding"/>
    <property type="evidence" value="ECO:0007669"/>
    <property type="project" value="TreeGrafter"/>
</dbReference>
<dbReference type="Pfam" id="PF08450">
    <property type="entry name" value="SGL"/>
    <property type="match status" value="1"/>
</dbReference>
<dbReference type="PANTHER" id="PTHR10907:SF47">
    <property type="entry name" value="REGUCALCIN"/>
    <property type="match status" value="1"/>
</dbReference>
<feature type="binding site" evidence="3">
    <location>
        <position position="214"/>
    </location>
    <ligand>
        <name>a divalent metal cation</name>
        <dbReference type="ChEBI" id="CHEBI:60240"/>
    </ligand>
</feature>
<dbReference type="InterPro" id="IPR011042">
    <property type="entry name" value="6-blade_b-propeller_TolB-like"/>
</dbReference>
<reference evidence="5" key="1">
    <citation type="journal article" date="2014" name="Nat. Commun.">
        <title>Multiple recent horizontal transfers of a large genomic region in cheese making fungi.</title>
        <authorList>
            <person name="Cheeseman K."/>
            <person name="Ropars J."/>
            <person name="Renault P."/>
            <person name="Dupont J."/>
            <person name="Gouzy J."/>
            <person name="Branca A."/>
            <person name="Abraham A.L."/>
            <person name="Ceppi M."/>
            <person name="Conseiller E."/>
            <person name="Debuchy R."/>
            <person name="Malagnac F."/>
            <person name="Goarin A."/>
            <person name="Silar P."/>
            <person name="Lacoste S."/>
            <person name="Sallet E."/>
            <person name="Bensimon A."/>
            <person name="Giraud T."/>
            <person name="Brygoo Y."/>
        </authorList>
    </citation>
    <scope>NUCLEOTIDE SEQUENCE [LARGE SCALE GENOMIC DNA]</scope>
    <source>
        <strain evidence="5">FM164</strain>
    </source>
</reference>
<dbReference type="SUPFAM" id="SSF63829">
    <property type="entry name" value="Calcium-dependent phosphotriesterase"/>
    <property type="match status" value="1"/>
</dbReference>
<dbReference type="OMA" id="GHISNCQ"/>
<dbReference type="InterPro" id="IPR005511">
    <property type="entry name" value="SMP-30"/>
</dbReference>
<feature type="binding site" evidence="3">
    <location>
        <position position="164"/>
    </location>
    <ligand>
        <name>a divalent metal cation</name>
        <dbReference type="ChEBI" id="CHEBI:60240"/>
    </ligand>
</feature>
<dbReference type="OrthoDB" id="423498at2759"/>
<proteinExistence type="inferred from homology"/>
<feature type="active site" description="Proton donor/acceptor" evidence="2">
    <location>
        <position position="214"/>
    </location>
</feature>
<comment type="similarity">
    <text evidence="1">Belongs to the SMP-30/CGR1 family.</text>
</comment>
<dbReference type="GO" id="GO:0004341">
    <property type="term" value="F:gluconolactonase activity"/>
    <property type="evidence" value="ECO:0007669"/>
    <property type="project" value="TreeGrafter"/>
</dbReference>
<evidence type="ECO:0000259" key="4">
    <source>
        <dbReference type="Pfam" id="PF08450"/>
    </source>
</evidence>
<evidence type="ECO:0000256" key="2">
    <source>
        <dbReference type="PIRSR" id="PIRSR605511-1"/>
    </source>
</evidence>
<dbReference type="AlphaFoldDB" id="W6QK93"/>
<dbReference type="Gene3D" id="2.120.10.30">
    <property type="entry name" value="TolB, C-terminal domain"/>
    <property type="match status" value="1"/>
</dbReference>
<evidence type="ECO:0000256" key="3">
    <source>
        <dbReference type="PIRSR" id="PIRSR605511-2"/>
    </source>
</evidence>
<keyword evidence="3" id="KW-0479">Metal-binding</keyword>
<accession>W6QK93</accession>
<feature type="binding site" evidence="3">
    <location>
        <position position="104"/>
    </location>
    <ligand>
        <name>substrate</name>
    </ligand>
</feature>
<dbReference type="STRING" id="1365484.W6QK93"/>
<dbReference type="EMBL" id="HG792019">
    <property type="protein sequence ID" value="CDM36820.1"/>
    <property type="molecule type" value="Genomic_DNA"/>
</dbReference>
<keyword evidence="3" id="KW-0862">Zinc</keyword>
<organism evidence="5 6">
    <name type="scientific">Penicillium roqueforti (strain FM164)</name>
    <dbReference type="NCBI Taxonomy" id="1365484"/>
    <lineage>
        <taxon>Eukaryota</taxon>
        <taxon>Fungi</taxon>
        <taxon>Dikarya</taxon>
        <taxon>Ascomycota</taxon>
        <taxon>Pezizomycotina</taxon>
        <taxon>Eurotiomycetes</taxon>
        <taxon>Eurotiomycetidae</taxon>
        <taxon>Eurotiales</taxon>
        <taxon>Aspergillaceae</taxon>
        <taxon>Penicillium</taxon>
    </lineage>
</organism>
<gene>
    <name evidence="5" type="ORF">PROQFM164_S05g000653</name>
</gene>
<dbReference type="Proteomes" id="UP000030686">
    <property type="component" value="Unassembled WGS sequence"/>
</dbReference>
<evidence type="ECO:0000313" key="6">
    <source>
        <dbReference type="Proteomes" id="UP000030686"/>
    </source>
</evidence>
<feature type="binding site" evidence="3">
    <location>
        <position position="102"/>
    </location>
    <ligand>
        <name>substrate</name>
    </ligand>
</feature>
<dbReference type="PANTHER" id="PTHR10907">
    <property type="entry name" value="REGUCALCIN"/>
    <property type="match status" value="1"/>
</dbReference>
<dbReference type="PRINTS" id="PR01790">
    <property type="entry name" value="SMP30FAMILY"/>
</dbReference>
<keyword evidence="6" id="KW-1185">Reference proteome</keyword>
<evidence type="ECO:0000313" key="5">
    <source>
        <dbReference type="EMBL" id="CDM36820.1"/>
    </source>
</evidence>
<comment type="cofactor">
    <cofactor evidence="3">
        <name>Zn(2+)</name>
        <dbReference type="ChEBI" id="CHEBI:29105"/>
    </cofactor>
    <text evidence="3">Binds 1 divalent metal cation per subunit.</text>
</comment>
<sequence>METIKAFLEPHTELGESPLFRKSDNTLHYIDVLGYAIHVLDLSCIPYSRRTINLPEAVASMNFCRQGGYILCTFNSLAMLGDDGSWTELVKVIKVDDRKTTRLNDSAVDCMGRLWFGSLDIWLDGSDSKRPEIPQGYVPTGGLYRYDPDQTLHIIQHEGVVCSNGIGWTSDHKVMFHTDSFRQIIWAYDFDSTTAEIKNQRVHIDRRGQTGEPDGLIVDGDWNVFTFIWNGSVVEKYNPRGQFIQKWELNAFRVTHGAWVGQDMNEIIVTSARNDGREGDPLNEGGGLFWLKNVTASQGMPKGKFDLSFQ</sequence>
<feature type="binding site" evidence="3">
    <location>
        <position position="16"/>
    </location>
    <ligand>
        <name>a divalent metal cation</name>
        <dbReference type="ChEBI" id="CHEBI:60240"/>
    </ligand>
</feature>
<feature type="domain" description="SMP-30/Gluconolactonase/LRE-like region" evidence="4">
    <location>
        <begin position="14"/>
        <end position="273"/>
    </location>
</feature>
<dbReference type="InterPro" id="IPR013658">
    <property type="entry name" value="SGL"/>
</dbReference>
<protein>
    <submittedName>
        <fullName evidence="5">Senescence marker protein-30 (SMP-30)</fullName>
    </submittedName>
</protein>
<name>W6QK93_PENRF</name>
<evidence type="ECO:0000256" key="1">
    <source>
        <dbReference type="ARBA" id="ARBA00008853"/>
    </source>
</evidence>